<proteinExistence type="predicted"/>
<gene>
    <name evidence="1" type="ORF">Pcinc_008115</name>
</gene>
<dbReference type="AlphaFoldDB" id="A0AAE1G7X5"/>
<sequence>MAILGHYPPRLIKEAYQPQKMIALQGFQRSKPLSRILMLHEIIKVEQPELCVDIPVVSKKDMPTRTITDELRYRPALATLMEGATVLNDELGSPVFKLTFPVPHFNYSYNARISVNRGINWHKDVEELKSWPE</sequence>
<name>A0AAE1G7X5_PETCI</name>
<evidence type="ECO:0000313" key="2">
    <source>
        <dbReference type="Proteomes" id="UP001286313"/>
    </source>
</evidence>
<reference evidence="1" key="1">
    <citation type="submission" date="2023-10" db="EMBL/GenBank/DDBJ databases">
        <title>Genome assemblies of two species of porcelain crab, Petrolisthes cinctipes and Petrolisthes manimaculis (Anomura: Porcellanidae).</title>
        <authorList>
            <person name="Angst P."/>
        </authorList>
    </citation>
    <scope>NUCLEOTIDE SEQUENCE</scope>
    <source>
        <strain evidence="1">PB745_01</strain>
        <tissue evidence="1">Gill</tissue>
    </source>
</reference>
<organism evidence="1 2">
    <name type="scientific">Petrolisthes cinctipes</name>
    <name type="common">Flat porcelain crab</name>
    <dbReference type="NCBI Taxonomy" id="88211"/>
    <lineage>
        <taxon>Eukaryota</taxon>
        <taxon>Metazoa</taxon>
        <taxon>Ecdysozoa</taxon>
        <taxon>Arthropoda</taxon>
        <taxon>Crustacea</taxon>
        <taxon>Multicrustacea</taxon>
        <taxon>Malacostraca</taxon>
        <taxon>Eumalacostraca</taxon>
        <taxon>Eucarida</taxon>
        <taxon>Decapoda</taxon>
        <taxon>Pleocyemata</taxon>
        <taxon>Anomura</taxon>
        <taxon>Galatheoidea</taxon>
        <taxon>Porcellanidae</taxon>
        <taxon>Petrolisthes</taxon>
    </lineage>
</organism>
<dbReference type="Proteomes" id="UP001286313">
    <property type="component" value="Unassembled WGS sequence"/>
</dbReference>
<dbReference type="EMBL" id="JAWQEG010000607">
    <property type="protein sequence ID" value="KAK3887787.1"/>
    <property type="molecule type" value="Genomic_DNA"/>
</dbReference>
<accession>A0AAE1G7X5</accession>
<comment type="caution">
    <text evidence="1">The sequence shown here is derived from an EMBL/GenBank/DDBJ whole genome shotgun (WGS) entry which is preliminary data.</text>
</comment>
<evidence type="ECO:0000313" key="1">
    <source>
        <dbReference type="EMBL" id="KAK3887787.1"/>
    </source>
</evidence>
<protein>
    <submittedName>
        <fullName evidence="1">Uncharacterized protein</fullName>
    </submittedName>
</protein>
<keyword evidence="2" id="KW-1185">Reference proteome</keyword>